<dbReference type="Pfam" id="PF20243">
    <property type="entry name" value="MbnP"/>
    <property type="match status" value="1"/>
</dbReference>
<organism evidence="3 4">
    <name type="scientific">Phaeodactylibacter xiamenensis</name>
    <dbReference type="NCBI Taxonomy" id="1524460"/>
    <lineage>
        <taxon>Bacteria</taxon>
        <taxon>Pseudomonadati</taxon>
        <taxon>Bacteroidota</taxon>
        <taxon>Saprospiria</taxon>
        <taxon>Saprospirales</taxon>
        <taxon>Haliscomenobacteraceae</taxon>
        <taxon>Phaeodactylibacter</taxon>
    </lineage>
</organism>
<evidence type="ECO:0000313" key="3">
    <source>
        <dbReference type="EMBL" id="KGE86505.1"/>
    </source>
</evidence>
<dbReference type="OrthoDB" id="1422031at2"/>
<feature type="chain" id="PRO_5001947791" description="Copper-binding protein MbnP-like domain-containing protein" evidence="1">
    <location>
        <begin position="22"/>
        <end position="249"/>
    </location>
</feature>
<proteinExistence type="predicted"/>
<evidence type="ECO:0000259" key="2">
    <source>
        <dbReference type="Pfam" id="PF20243"/>
    </source>
</evidence>
<comment type="caution">
    <text evidence="3">The sequence shown here is derived from an EMBL/GenBank/DDBJ whole genome shotgun (WGS) entry which is preliminary data.</text>
</comment>
<keyword evidence="1" id="KW-0732">Signal</keyword>
<accession>A0A098S2Z3</accession>
<feature type="domain" description="Copper-binding protein MbnP-like" evidence="2">
    <location>
        <begin position="34"/>
        <end position="222"/>
    </location>
</feature>
<evidence type="ECO:0000313" key="4">
    <source>
        <dbReference type="Proteomes" id="UP000029736"/>
    </source>
</evidence>
<dbReference type="EMBL" id="JPOS01000078">
    <property type="protein sequence ID" value="KGE86505.1"/>
    <property type="molecule type" value="Genomic_DNA"/>
</dbReference>
<gene>
    <name evidence="3" type="ORF">IX84_20970</name>
</gene>
<feature type="signal peptide" evidence="1">
    <location>
        <begin position="1"/>
        <end position="21"/>
    </location>
</feature>
<protein>
    <recommendedName>
        <fullName evidence="2">Copper-binding protein MbnP-like domain-containing protein</fullName>
    </recommendedName>
</protein>
<dbReference type="RefSeq" id="WP_044224899.1">
    <property type="nucleotide sequence ID" value="NZ_CAKZLC010000293.1"/>
</dbReference>
<sequence>MTKFKFSTLALLAVFALAFSACDNDDETPGIQEGTVNMMFEYTVDGAAFDTTQVYDINGTSVQFTIANFYVGGIELMPEEGDAIPVEGKYLLVTPEAGMQEVTTVPAGHYHMVNFFVGVDPAINSQSEDDFTSRDAEDPLAIQFPAMHWNWNSGYRFLRIDGKVDTDGDGTMDETMAFHLGTNNMLQNVSLTAHKDVEKGSNMLHMEFDLAKLFEGVDLSTDFSTHTMNNPELAAAVRDNIPAAISMMH</sequence>
<name>A0A098S2Z3_9BACT</name>
<dbReference type="Proteomes" id="UP000029736">
    <property type="component" value="Unassembled WGS sequence"/>
</dbReference>
<dbReference type="PROSITE" id="PS51257">
    <property type="entry name" value="PROKAR_LIPOPROTEIN"/>
    <property type="match status" value="1"/>
</dbReference>
<evidence type="ECO:0000256" key="1">
    <source>
        <dbReference type="SAM" id="SignalP"/>
    </source>
</evidence>
<dbReference type="AlphaFoldDB" id="A0A098S2Z3"/>
<dbReference type="InterPro" id="IPR046863">
    <property type="entry name" value="MbnP-like_dom"/>
</dbReference>
<reference evidence="3 4" key="1">
    <citation type="journal article" date="2014" name="Int. J. Syst. Evol. Microbiol.">
        <title>Phaeodactylibacter xiamenensis gen. nov., sp. nov., a member of the family Saprospiraceae isolated from the marine alga Phaeodactylum tricornutum.</title>
        <authorList>
            <person name="Chen Z.Jr."/>
            <person name="Lei X."/>
            <person name="Lai Q."/>
            <person name="Li Y."/>
            <person name="Zhang B."/>
            <person name="Zhang J."/>
            <person name="Zhang H."/>
            <person name="Yang L."/>
            <person name="Zheng W."/>
            <person name="Tian Y."/>
            <person name="Yu Z."/>
            <person name="Xu H.Jr."/>
            <person name="Zheng T."/>
        </authorList>
    </citation>
    <scope>NUCLEOTIDE SEQUENCE [LARGE SCALE GENOMIC DNA]</scope>
    <source>
        <strain evidence="3 4">KD52</strain>
    </source>
</reference>
<dbReference type="STRING" id="1524460.IX84_20970"/>
<keyword evidence="4" id="KW-1185">Reference proteome</keyword>